<protein>
    <submittedName>
        <fullName evidence="2">Uncharacterized protein</fullName>
    </submittedName>
</protein>
<dbReference type="WBParaSite" id="MhA1_Contig1732.frz3.gene1">
    <property type="protein sequence ID" value="MhA1_Contig1732.frz3.gene1"/>
    <property type="gene ID" value="MhA1_Contig1732.frz3.gene1"/>
</dbReference>
<evidence type="ECO:0000313" key="1">
    <source>
        <dbReference type="Proteomes" id="UP000095281"/>
    </source>
</evidence>
<dbReference type="AlphaFoldDB" id="A0A1I8BAV3"/>
<sequence length="19" mass="1940">ASLGSSEEDLSKLATVGYL</sequence>
<evidence type="ECO:0000313" key="2">
    <source>
        <dbReference type="WBParaSite" id="MhA1_Contig1732.frz3.gene1"/>
    </source>
</evidence>
<reference evidence="2" key="1">
    <citation type="submission" date="2016-11" db="UniProtKB">
        <authorList>
            <consortium name="WormBaseParasite"/>
        </authorList>
    </citation>
    <scope>IDENTIFICATION</scope>
</reference>
<proteinExistence type="predicted"/>
<keyword evidence="1" id="KW-1185">Reference proteome</keyword>
<accession>A0A1I8BAV3</accession>
<organism evidence="1 2">
    <name type="scientific">Meloidogyne hapla</name>
    <name type="common">Root-knot nematode worm</name>
    <dbReference type="NCBI Taxonomy" id="6305"/>
    <lineage>
        <taxon>Eukaryota</taxon>
        <taxon>Metazoa</taxon>
        <taxon>Ecdysozoa</taxon>
        <taxon>Nematoda</taxon>
        <taxon>Chromadorea</taxon>
        <taxon>Rhabditida</taxon>
        <taxon>Tylenchina</taxon>
        <taxon>Tylenchomorpha</taxon>
        <taxon>Tylenchoidea</taxon>
        <taxon>Meloidogynidae</taxon>
        <taxon>Meloidogyninae</taxon>
        <taxon>Meloidogyne</taxon>
    </lineage>
</organism>
<dbReference type="Proteomes" id="UP000095281">
    <property type="component" value="Unplaced"/>
</dbReference>
<name>A0A1I8BAV3_MELHA</name>